<feature type="domain" description="F-box" evidence="2">
    <location>
        <begin position="25"/>
        <end position="73"/>
    </location>
</feature>
<dbReference type="Gene3D" id="3.80.10.10">
    <property type="entry name" value="Ribonuclease Inhibitor"/>
    <property type="match status" value="1"/>
</dbReference>
<dbReference type="AlphaFoldDB" id="A0ABC8ZFY0"/>
<dbReference type="SUPFAM" id="SSF81383">
    <property type="entry name" value="F-box domain"/>
    <property type="match status" value="1"/>
</dbReference>
<dbReference type="Proteomes" id="UP001497457">
    <property type="component" value="Chromosome 19rd"/>
</dbReference>
<reference evidence="4" key="1">
    <citation type="submission" date="2024-06" db="EMBL/GenBank/DDBJ databases">
        <authorList>
            <person name="Ryan C."/>
        </authorList>
    </citation>
    <scope>NUCLEOTIDE SEQUENCE [LARGE SCALE GENOMIC DNA]</scope>
</reference>
<sequence length="240" mass="27071">MSKQETLTDPATPAISSPPSPPESWRDYSALPCNVLLDIFSRVPHADILRGAGLVCAPWRRLAVAEPALWRHIDLSAAEDKTLSSRDGPAHWQAMSRAAVDRSAGQCESFRGRADSDFLAYLADRSPDLRSIHVTSWIYVTERGFVDGVIKKLPLLERLVMWRGFFPGSSEVMRAFLDHCPRLDLLDLGGCYNSYAVGYRTRERCQRTIRNLRLPKTDPNGCSCCVEYAQDYADKHDYNY</sequence>
<dbReference type="PANTHER" id="PTHR38926:SF69">
    <property type="entry name" value="F-BOX DOMAIN-CONTAINING PROTEIN"/>
    <property type="match status" value="1"/>
</dbReference>
<dbReference type="Gene3D" id="1.20.1280.50">
    <property type="match status" value="1"/>
</dbReference>
<gene>
    <name evidence="3" type="ORF">URODEC1_LOCUS44746</name>
</gene>
<dbReference type="InterPro" id="IPR001810">
    <property type="entry name" value="F-box_dom"/>
</dbReference>
<evidence type="ECO:0000313" key="3">
    <source>
        <dbReference type="EMBL" id="CAL4960985.1"/>
    </source>
</evidence>
<evidence type="ECO:0000256" key="1">
    <source>
        <dbReference type="SAM" id="MobiDB-lite"/>
    </source>
</evidence>
<name>A0ABC8ZFY0_9POAL</name>
<protein>
    <recommendedName>
        <fullName evidence="2">F-box domain-containing protein</fullName>
    </recommendedName>
</protein>
<evidence type="ECO:0000259" key="2">
    <source>
        <dbReference type="PROSITE" id="PS50181"/>
    </source>
</evidence>
<keyword evidence="4" id="KW-1185">Reference proteome</keyword>
<dbReference type="PROSITE" id="PS50181">
    <property type="entry name" value="FBOX"/>
    <property type="match status" value="1"/>
</dbReference>
<dbReference type="InterPro" id="IPR032675">
    <property type="entry name" value="LRR_dom_sf"/>
</dbReference>
<dbReference type="PANTHER" id="PTHR38926">
    <property type="entry name" value="F-BOX DOMAIN CONTAINING PROTEIN, EXPRESSED"/>
    <property type="match status" value="1"/>
</dbReference>
<dbReference type="InterPro" id="IPR036047">
    <property type="entry name" value="F-box-like_dom_sf"/>
</dbReference>
<organism evidence="3 4">
    <name type="scientific">Urochloa decumbens</name>
    <dbReference type="NCBI Taxonomy" id="240449"/>
    <lineage>
        <taxon>Eukaryota</taxon>
        <taxon>Viridiplantae</taxon>
        <taxon>Streptophyta</taxon>
        <taxon>Embryophyta</taxon>
        <taxon>Tracheophyta</taxon>
        <taxon>Spermatophyta</taxon>
        <taxon>Magnoliopsida</taxon>
        <taxon>Liliopsida</taxon>
        <taxon>Poales</taxon>
        <taxon>Poaceae</taxon>
        <taxon>PACMAD clade</taxon>
        <taxon>Panicoideae</taxon>
        <taxon>Panicodae</taxon>
        <taxon>Paniceae</taxon>
        <taxon>Melinidinae</taxon>
        <taxon>Urochloa</taxon>
    </lineage>
</organism>
<proteinExistence type="predicted"/>
<reference evidence="3 4" key="2">
    <citation type="submission" date="2024-10" db="EMBL/GenBank/DDBJ databases">
        <authorList>
            <person name="Ryan C."/>
        </authorList>
    </citation>
    <scope>NUCLEOTIDE SEQUENCE [LARGE SCALE GENOMIC DNA]</scope>
</reference>
<evidence type="ECO:0000313" key="4">
    <source>
        <dbReference type="Proteomes" id="UP001497457"/>
    </source>
</evidence>
<accession>A0ABC8ZFY0</accession>
<feature type="region of interest" description="Disordered" evidence="1">
    <location>
        <begin position="1"/>
        <end position="23"/>
    </location>
</feature>
<dbReference type="Pfam" id="PF12937">
    <property type="entry name" value="F-box-like"/>
    <property type="match status" value="1"/>
</dbReference>
<dbReference type="EMBL" id="OZ075129">
    <property type="protein sequence ID" value="CAL4960985.1"/>
    <property type="molecule type" value="Genomic_DNA"/>
</dbReference>